<accession>E6YK22</accession>
<keyword evidence="1" id="KW-0812">Transmembrane</keyword>
<keyword evidence="1" id="KW-0472">Membrane</keyword>
<name>E6YK22_9HYPH</name>
<evidence type="ECO:0000256" key="1">
    <source>
        <dbReference type="SAM" id="Phobius"/>
    </source>
</evidence>
<gene>
    <name evidence="2" type="ORF">BARRO_10143</name>
</gene>
<protein>
    <submittedName>
        <fullName evidence="2">Uncharacterized protein</fullName>
    </submittedName>
</protein>
<dbReference type="AlphaFoldDB" id="E6YK22"/>
<feature type="transmembrane region" description="Helical" evidence="1">
    <location>
        <begin position="15"/>
        <end position="33"/>
    </location>
</feature>
<proteinExistence type="predicted"/>
<evidence type="ECO:0000313" key="2">
    <source>
        <dbReference type="EMBL" id="CBI77210.1"/>
    </source>
</evidence>
<reference evidence="2" key="1">
    <citation type="journal article" date="2011" name="PLoS Genet.">
        <title>Parallel evolution of a type IV secretion system in radiating lineages of the host-restricted bacterial pathogen Bartonella.</title>
        <authorList>
            <person name="Engel P."/>
            <person name="Salzburger W."/>
            <person name="Liesch M."/>
            <person name="Chang C.C."/>
            <person name="Maruyama S."/>
            <person name="Lanz C."/>
            <person name="Calteau A."/>
            <person name="Lajus A."/>
            <person name="Medigue C."/>
            <person name="Schuster S.C."/>
            <person name="Dehio C."/>
        </authorList>
    </citation>
    <scope>NUCLEOTIDE SEQUENCE</scope>
    <source>
        <strain evidence="2">ATCC BAA-1498</strain>
    </source>
</reference>
<dbReference type="EMBL" id="FN645455">
    <property type="protein sequence ID" value="CBI77210.1"/>
    <property type="molecule type" value="Genomic_DNA"/>
</dbReference>
<feature type="transmembrane region" description="Helical" evidence="1">
    <location>
        <begin position="39"/>
        <end position="55"/>
    </location>
</feature>
<sequence length="58" mass="6921">MSSSKGYKRTRREKILLALILIFGTYIGNKVKILALEDFLYISLFWQIFILRFFMKVS</sequence>
<keyword evidence="1" id="KW-1133">Transmembrane helix</keyword>
<organism evidence="2">
    <name type="scientific">Bartonella rochalimae ATCC BAA-1498</name>
    <dbReference type="NCBI Taxonomy" id="685782"/>
    <lineage>
        <taxon>Bacteria</taxon>
        <taxon>Pseudomonadati</taxon>
        <taxon>Pseudomonadota</taxon>
        <taxon>Alphaproteobacteria</taxon>
        <taxon>Hyphomicrobiales</taxon>
        <taxon>Bartonellaceae</taxon>
        <taxon>Bartonella</taxon>
    </lineage>
</organism>